<keyword evidence="5" id="KW-0378">Hydrolase</keyword>
<keyword evidence="6" id="KW-1185">Reference proteome</keyword>
<evidence type="ECO:0000259" key="4">
    <source>
        <dbReference type="SMART" id="SM01029"/>
    </source>
</evidence>
<comment type="similarity">
    <text evidence="1 2">Belongs to the glycosyl hydrolase 35 family.</text>
</comment>
<dbReference type="InterPro" id="IPR018954">
    <property type="entry name" value="Betagal_dom2"/>
</dbReference>
<feature type="chain" id="PRO_5022709208" evidence="3">
    <location>
        <begin position="19"/>
        <end position="811"/>
    </location>
</feature>
<comment type="caution">
    <text evidence="5">The sequence shown here is derived from an EMBL/GenBank/DDBJ whole genome shotgun (WGS) entry which is preliminary data.</text>
</comment>
<dbReference type="PANTHER" id="PTHR23421">
    <property type="entry name" value="BETA-GALACTOSIDASE RELATED"/>
    <property type="match status" value="1"/>
</dbReference>
<dbReference type="OrthoDB" id="703126at2"/>
<feature type="signal peptide" evidence="3">
    <location>
        <begin position="1"/>
        <end position="18"/>
    </location>
</feature>
<name>A0A5C8K260_9BACT</name>
<gene>
    <name evidence="5" type="ORF">FVR03_13855</name>
</gene>
<dbReference type="InterPro" id="IPR037110">
    <property type="entry name" value="Betagal_dom2_sf"/>
</dbReference>
<dbReference type="EMBL" id="VRTY01000050">
    <property type="protein sequence ID" value="TXK44318.1"/>
    <property type="molecule type" value="Genomic_DNA"/>
</dbReference>
<dbReference type="Gene3D" id="3.20.20.80">
    <property type="entry name" value="Glycosidases"/>
    <property type="match status" value="1"/>
</dbReference>
<dbReference type="Pfam" id="PF10435">
    <property type="entry name" value="BetaGal_dom2"/>
    <property type="match status" value="1"/>
</dbReference>
<dbReference type="SMART" id="SM01029">
    <property type="entry name" value="BetaGal_dom2"/>
    <property type="match status" value="1"/>
</dbReference>
<dbReference type="GO" id="GO:0004553">
    <property type="term" value="F:hydrolase activity, hydrolyzing O-glycosyl compounds"/>
    <property type="evidence" value="ECO:0007669"/>
    <property type="project" value="InterPro"/>
</dbReference>
<dbReference type="SUPFAM" id="SSF51445">
    <property type="entry name" value="(Trans)glycosidases"/>
    <property type="match status" value="1"/>
</dbReference>
<dbReference type="Gene3D" id="2.102.20.10">
    <property type="entry name" value="Beta-galactosidase, domain 2"/>
    <property type="match status" value="1"/>
</dbReference>
<dbReference type="Pfam" id="PF01301">
    <property type="entry name" value="Glyco_hydro_35"/>
    <property type="match status" value="1"/>
</dbReference>
<dbReference type="Proteomes" id="UP000321926">
    <property type="component" value="Unassembled WGS sequence"/>
</dbReference>
<keyword evidence="3" id="KW-0732">Signal</keyword>
<dbReference type="GO" id="GO:0005975">
    <property type="term" value="P:carbohydrate metabolic process"/>
    <property type="evidence" value="ECO:0007669"/>
    <property type="project" value="InterPro"/>
</dbReference>
<evidence type="ECO:0000313" key="5">
    <source>
        <dbReference type="EMBL" id="TXK44318.1"/>
    </source>
</evidence>
<evidence type="ECO:0000256" key="3">
    <source>
        <dbReference type="SAM" id="SignalP"/>
    </source>
</evidence>
<sequence length="811" mass="89997">MKPVILLALLLSVSLAIAQAPNKYVLDASSVPSKPRAEHLKLGGSAPNGNSISVNSDYFEFNGKPWIPITAEFHYCRYPQQYWDESLKKMKAGGINTVATYVFWNVHEQTEGKFNWEGNNDLRKFMELCAKNDLLAIVRIGPFAHGEIRNGGLPDWLLGKPLTIRSNDPTYLSHVEKLYNKIGEQLKGLYFKDGGNIVGIQLENEYQHSAAPWGLTYPGQPHDMTAADRDLALTQEGVGIARENNPYTELGNDHMKILKEFAIKAGMITPLYTATGWGNAAIIPDETIPVTAAYAYPFWTPKKDISPFFLFKDMNKHPDYAPVRYKPEDYPVFPAELGSGIMTVYSRRPIAVHKSFDAMINRCLGSGANGVGYYMYHGGSTPHNGAYYFSDEAYGLPKKSYDFQAPIGEFGQVREGYQRLKLLHFFLNDFGNRLAPMNTVLPANAATLKSTNVTDLRYAVRSNGTSGFLFVNNFQDDTVMTVKKDLRFEINTSSGVVNIPASGSFDLQRDESVIFPFNFDLEGINLQYATAQLLTKGGDAEAPFYVFFSPAGIKPEFSFTGSGFSVKALNLATVKDNKTSKLVTCSGDRSEFLLTKGNKQVSVLVLTKETALKAYQITQNGKRGLVFSDNVVIPDNGSITLLSKGNTKFNFDVYPRLTSKASASEGSLSTGPLKNKSYSSYSVSVPEKTFAAQMTKFGEKKFAVALPDLSAGLNDYFLQIDYTGDTGMGFIDAELVTDEFFKGTTWDIGLRNILSSTKTREMVFYFRPVYSNATYLKDLDPATVPNFENKPSILKVNSVKFVPEYRTTISF</sequence>
<proteinExistence type="inferred from homology"/>
<dbReference type="InterPro" id="IPR017853">
    <property type="entry name" value="GH"/>
</dbReference>
<dbReference type="InterPro" id="IPR001944">
    <property type="entry name" value="Glycoside_Hdrlase_35"/>
</dbReference>
<reference evidence="5 6" key="1">
    <citation type="submission" date="2019-08" db="EMBL/GenBank/DDBJ databases">
        <authorList>
            <person name="Shi S."/>
        </authorList>
    </citation>
    <scope>NUCLEOTIDE SEQUENCE [LARGE SCALE GENOMIC DNA]</scope>
    <source>
        <strain evidence="5 6">GY10130</strain>
    </source>
</reference>
<evidence type="ECO:0000256" key="1">
    <source>
        <dbReference type="ARBA" id="ARBA00009809"/>
    </source>
</evidence>
<evidence type="ECO:0000256" key="2">
    <source>
        <dbReference type="RuleBase" id="RU003679"/>
    </source>
</evidence>
<dbReference type="PRINTS" id="PR00742">
    <property type="entry name" value="GLHYDRLASE35"/>
</dbReference>
<accession>A0A5C8K260</accession>
<evidence type="ECO:0000313" key="6">
    <source>
        <dbReference type="Proteomes" id="UP000321926"/>
    </source>
</evidence>
<protein>
    <submittedName>
        <fullName evidence="5">Glycosyl hydrolase family 35</fullName>
    </submittedName>
</protein>
<feature type="domain" description="Beta-galactosidase" evidence="4">
    <location>
        <begin position="437"/>
        <end position="614"/>
    </location>
</feature>
<dbReference type="InterPro" id="IPR031330">
    <property type="entry name" value="Gly_Hdrlase_35_cat"/>
</dbReference>
<organism evidence="5 6">
    <name type="scientific">Pontibacter qinzhouensis</name>
    <dbReference type="NCBI Taxonomy" id="2603253"/>
    <lineage>
        <taxon>Bacteria</taxon>
        <taxon>Pseudomonadati</taxon>
        <taxon>Bacteroidota</taxon>
        <taxon>Cytophagia</taxon>
        <taxon>Cytophagales</taxon>
        <taxon>Hymenobacteraceae</taxon>
        <taxon>Pontibacter</taxon>
    </lineage>
</organism>
<dbReference type="SUPFAM" id="SSF51011">
    <property type="entry name" value="Glycosyl hydrolase domain"/>
    <property type="match status" value="1"/>
</dbReference>
<dbReference type="AlphaFoldDB" id="A0A5C8K260"/>